<keyword evidence="3" id="KW-0472">Membrane</keyword>
<feature type="transmembrane region" description="Helical" evidence="3">
    <location>
        <begin position="112"/>
        <end position="130"/>
    </location>
</feature>
<evidence type="ECO:0000313" key="6">
    <source>
        <dbReference type="Proteomes" id="UP000033640"/>
    </source>
</evidence>
<dbReference type="PATRIC" id="fig|82380.11.peg.2610"/>
<feature type="transmembrane region" description="Helical" evidence="3">
    <location>
        <begin position="36"/>
        <end position="54"/>
    </location>
</feature>
<accession>A0A0F0L4B3</accession>
<comment type="caution">
    <text evidence="5">The sequence shown here is derived from an EMBL/GenBank/DDBJ whole genome shotgun (WGS) entry which is preliminary data.</text>
</comment>
<proteinExistence type="inferred from homology"/>
<protein>
    <submittedName>
        <fullName evidence="5">Type 4 prepilin-like proteins leader peptide-processing enzyme</fullName>
    </submittedName>
</protein>
<dbReference type="GO" id="GO:0004190">
    <property type="term" value="F:aspartic-type endopeptidase activity"/>
    <property type="evidence" value="ECO:0007669"/>
    <property type="project" value="InterPro"/>
</dbReference>
<gene>
    <name evidence="5" type="primary">outO</name>
    <name evidence="5" type="ORF">RS83_02572</name>
</gene>
<feature type="transmembrane region" description="Helical" evidence="3">
    <location>
        <begin position="137"/>
        <end position="155"/>
    </location>
</feature>
<dbReference type="OrthoDB" id="2087435at2"/>
<dbReference type="Proteomes" id="UP000033640">
    <property type="component" value="Unassembled WGS sequence"/>
</dbReference>
<dbReference type="PRINTS" id="PR00864">
    <property type="entry name" value="PREPILNPTASE"/>
</dbReference>
<reference evidence="5 6" key="1">
    <citation type="submission" date="2015-02" db="EMBL/GenBank/DDBJ databases">
        <title>Draft genome sequences of ten Microbacterium spp. with emphasis on heavy metal contaminated environments.</title>
        <authorList>
            <person name="Corretto E."/>
        </authorList>
    </citation>
    <scope>NUCLEOTIDE SEQUENCE [LARGE SCALE GENOMIC DNA]</scope>
    <source>
        <strain evidence="5 6">BEL4b</strain>
    </source>
</reference>
<feature type="transmembrane region" description="Helical" evidence="3">
    <location>
        <begin position="60"/>
        <end position="78"/>
    </location>
</feature>
<dbReference type="PANTHER" id="PTHR30487:SF0">
    <property type="entry name" value="PREPILIN LEADER PEPTIDASE_N-METHYLTRANSFERASE-RELATED"/>
    <property type="match status" value="1"/>
</dbReference>
<dbReference type="GO" id="GO:0006465">
    <property type="term" value="P:signal peptide processing"/>
    <property type="evidence" value="ECO:0007669"/>
    <property type="project" value="TreeGrafter"/>
</dbReference>
<feature type="transmembrane region" description="Helical" evidence="3">
    <location>
        <begin position="6"/>
        <end position="24"/>
    </location>
</feature>
<dbReference type="InterPro" id="IPR050882">
    <property type="entry name" value="Prepilin_peptidase/N-MTase"/>
</dbReference>
<dbReference type="PANTHER" id="PTHR30487">
    <property type="entry name" value="TYPE 4 PREPILIN-LIKE PROTEINS LEADER PEPTIDE-PROCESSING ENZYME"/>
    <property type="match status" value="1"/>
</dbReference>
<dbReference type="RefSeq" id="WP_045279931.1">
    <property type="nucleotide sequence ID" value="NZ_JYIW01000026.1"/>
</dbReference>
<keyword evidence="3" id="KW-1133">Transmembrane helix</keyword>
<dbReference type="InterPro" id="IPR000045">
    <property type="entry name" value="Prepilin_IV_endopep_pep"/>
</dbReference>
<sequence>MDLRGWLVVIVHLVLAAIGGWLLVIDARTHRLPNRIVLPTLAALLVLVLADAIETGQTQALVRGLLGMLILGGFYAGLRLLSRAGMGGGDVKLAAVIGLVLGWHGWQALAVGAAAAFVLGALYAATLMLLRRADGSTRIAFGPWMIVGAALGILLA</sequence>
<evidence type="ECO:0000259" key="4">
    <source>
        <dbReference type="Pfam" id="PF01478"/>
    </source>
</evidence>
<evidence type="ECO:0000313" key="5">
    <source>
        <dbReference type="EMBL" id="KJL27524.1"/>
    </source>
</evidence>
<dbReference type="InterPro" id="IPR014032">
    <property type="entry name" value="Peptidase_A24A_bac"/>
</dbReference>
<comment type="similarity">
    <text evidence="1 2">Belongs to the peptidase A24 family.</text>
</comment>
<evidence type="ECO:0000256" key="1">
    <source>
        <dbReference type="ARBA" id="ARBA00005801"/>
    </source>
</evidence>
<organism evidence="5 6">
    <name type="scientific">Microbacterium oxydans</name>
    <dbReference type="NCBI Taxonomy" id="82380"/>
    <lineage>
        <taxon>Bacteria</taxon>
        <taxon>Bacillati</taxon>
        <taxon>Actinomycetota</taxon>
        <taxon>Actinomycetes</taxon>
        <taxon>Micrococcales</taxon>
        <taxon>Microbacteriaceae</taxon>
        <taxon>Microbacterium</taxon>
    </lineage>
</organism>
<dbReference type="GO" id="GO:0005886">
    <property type="term" value="C:plasma membrane"/>
    <property type="evidence" value="ECO:0007669"/>
    <property type="project" value="TreeGrafter"/>
</dbReference>
<dbReference type="Pfam" id="PF01478">
    <property type="entry name" value="Peptidase_A24"/>
    <property type="match status" value="1"/>
</dbReference>
<dbReference type="Gene3D" id="1.20.120.1220">
    <property type="match status" value="1"/>
</dbReference>
<dbReference type="EMBL" id="JYIW01000026">
    <property type="protein sequence ID" value="KJL27524.1"/>
    <property type="molecule type" value="Genomic_DNA"/>
</dbReference>
<keyword evidence="3" id="KW-0812">Transmembrane</keyword>
<name>A0A0F0L4B3_9MICO</name>
<evidence type="ECO:0000256" key="2">
    <source>
        <dbReference type="RuleBase" id="RU003793"/>
    </source>
</evidence>
<evidence type="ECO:0000256" key="3">
    <source>
        <dbReference type="SAM" id="Phobius"/>
    </source>
</evidence>
<dbReference type="AlphaFoldDB" id="A0A0F0L4B3"/>
<feature type="domain" description="Prepilin type IV endopeptidase peptidase" evidence="4">
    <location>
        <begin position="14"/>
        <end position="124"/>
    </location>
</feature>